<proteinExistence type="predicted"/>
<dbReference type="PANTHER" id="PTHR38420">
    <property type="entry name" value="AP-4-A PHOSPHORYLASE II"/>
    <property type="match status" value="1"/>
</dbReference>
<feature type="domain" description="ATP adenylyltransferase C-terminal" evidence="2">
    <location>
        <begin position="183"/>
        <end position="306"/>
    </location>
</feature>
<protein>
    <submittedName>
        <fullName evidence="4">Bifunctional AP-4-A phosphorylase/ADP sulfurylase</fullName>
    </submittedName>
</protein>
<dbReference type="InterPro" id="IPR009163">
    <property type="entry name" value="Ap4A_phos1/2"/>
</dbReference>
<dbReference type="EMBL" id="JABAYA010000012">
    <property type="protein sequence ID" value="KAF7731004.1"/>
    <property type="molecule type" value="Genomic_DNA"/>
</dbReference>
<dbReference type="Pfam" id="PF09830">
    <property type="entry name" value="ATP_transf"/>
    <property type="match status" value="1"/>
</dbReference>
<gene>
    <name evidence="4" type="primary">APA2</name>
    <name evidence="4" type="ORF">EC973_001050</name>
</gene>
<dbReference type="AlphaFoldDB" id="A0A8H7ETH4"/>
<name>A0A8H7ETH4_9FUNG</name>
<dbReference type="InterPro" id="IPR036265">
    <property type="entry name" value="HIT-like_sf"/>
</dbReference>
<comment type="caution">
    <text evidence="4">The sequence shown here is derived from an EMBL/GenBank/DDBJ whole genome shotgun (WGS) entry which is preliminary data.</text>
</comment>
<evidence type="ECO:0000256" key="1">
    <source>
        <dbReference type="PIRSR" id="PIRSR000846-1"/>
    </source>
</evidence>
<organism evidence="4 5">
    <name type="scientific">Apophysomyces ossiformis</name>
    <dbReference type="NCBI Taxonomy" id="679940"/>
    <lineage>
        <taxon>Eukaryota</taxon>
        <taxon>Fungi</taxon>
        <taxon>Fungi incertae sedis</taxon>
        <taxon>Mucoromycota</taxon>
        <taxon>Mucoromycotina</taxon>
        <taxon>Mucoromycetes</taxon>
        <taxon>Mucorales</taxon>
        <taxon>Mucorineae</taxon>
        <taxon>Mucoraceae</taxon>
        <taxon>Apophysomyces</taxon>
    </lineage>
</organism>
<dbReference type="Proteomes" id="UP000605846">
    <property type="component" value="Unassembled WGS sequence"/>
</dbReference>
<reference evidence="4" key="1">
    <citation type="submission" date="2020-01" db="EMBL/GenBank/DDBJ databases">
        <title>Genome Sequencing of Three Apophysomyces-Like Fungal Strains Confirms a Novel Fungal Genus in the Mucoromycota with divergent Burkholderia-like Endosymbiotic Bacteria.</title>
        <authorList>
            <person name="Stajich J.E."/>
            <person name="Macias A.M."/>
            <person name="Carter-House D."/>
            <person name="Lovett B."/>
            <person name="Kasson L.R."/>
            <person name="Berry K."/>
            <person name="Grigoriev I."/>
            <person name="Chang Y."/>
            <person name="Spatafora J."/>
            <person name="Kasson M.T."/>
        </authorList>
    </citation>
    <scope>NUCLEOTIDE SEQUENCE</scope>
    <source>
        <strain evidence="4">NRRL A-21654</strain>
    </source>
</reference>
<dbReference type="InterPro" id="IPR019200">
    <property type="entry name" value="ATP_adenylylTrfase_C"/>
</dbReference>
<feature type="active site" description="Nucleophile" evidence="1">
    <location>
        <position position="147"/>
    </location>
</feature>
<dbReference type="InterPro" id="IPR045759">
    <property type="entry name" value="Ap4A_phos1/2_N"/>
</dbReference>
<evidence type="ECO:0000259" key="2">
    <source>
        <dbReference type="Pfam" id="PF09830"/>
    </source>
</evidence>
<evidence type="ECO:0000313" key="4">
    <source>
        <dbReference type="EMBL" id="KAF7731004.1"/>
    </source>
</evidence>
<dbReference type="GO" id="GO:0005524">
    <property type="term" value="F:ATP binding"/>
    <property type="evidence" value="ECO:0007669"/>
    <property type="project" value="InterPro"/>
</dbReference>
<accession>A0A8H7ETH4</accession>
<dbReference type="GO" id="GO:0009117">
    <property type="term" value="P:nucleotide metabolic process"/>
    <property type="evidence" value="ECO:0007669"/>
    <property type="project" value="InterPro"/>
</dbReference>
<sequence length="311" mass="35228">MTDLAELVEQRFNEALASGNLLYFPGSISKKDVQGMQFEITFVPSLAKKPVSKSDDNPVKAEKRNPFLPPDPALVVKELEEHRILLNKFSVVPHHILIVTKEFKDQGQPLYPADLYVTWENMVAMGPAALGFYNCGPNSGASQPHKHIQIIPLHIKDGAQPPITALYNEINNPKPSEVYTLHKLPYVHAIMPLDTKFLEEKKDQQEAVMEYLHQMYFGLLDAMFQQIRENTSQTKLSYNFIMTREYMFLVPRSKEIAVLEHDGQQVEHSINCLGYAGMMLAKTEQERAAIEQHPDLFALLATAGIPWAPTE</sequence>
<feature type="domain" description="Ap4A phosphorylase 1/2 N-terminal" evidence="3">
    <location>
        <begin position="4"/>
        <end position="166"/>
    </location>
</feature>
<dbReference type="Pfam" id="PF19327">
    <property type="entry name" value="Ap4A_phos_N"/>
    <property type="match status" value="1"/>
</dbReference>
<dbReference type="PIRSF" id="PIRSF000846">
    <property type="entry name" value="ATP_adenylyltr"/>
    <property type="match status" value="1"/>
</dbReference>
<dbReference type="OrthoDB" id="10267950at2759"/>
<evidence type="ECO:0000259" key="3">
    <source>
        <dbReference type="Pfam" id="PF19327"/>
    </source>
</evidence>
<dbReference type="Gene3D" id="3.30.428.70">
    <property type="match status" value="1"/>
</dbReference>
<dbReference type="GO" id="GO:0003877">
    <property type="term" value="F:ATP:ADP adenylyltransferase activity"/>
    <property type="evidence" value="ECO:0007669"/>
    <property type="project" value="InterPro"/>
</dbReference>
<dbReference type="SUPFAM" id="SSF54197">
    <property type="entry name" value="HIT-like"/>
    <property type="match status" value="1"/>
</dbReference>
<keyword evidence="5" id="KW-1185">Reference proteome</keyword>
<dbReference type="PANTHER" id="PTHR38420:SF1">
    <property type="entry name" value="PUTATIVE (AFU_ORTHOLOGUE AFUA_5G14690)-RELATED"/>
    <property type="match status" value="1"/>
</dbReference>
<evidence type="ECO:0000313" key="5">
    <source>
        <dbReference type="Proteomes" id="UP000605846"/>
    </source>
</evidence>
<dbReference type="InterPro" id="IPR043171">
    <property type="entry name" value="Ap4A_phos1/2-like"/>
</dbReference>